<dbReference type="Proteomes" id="UP000298416">
    <property type="component" value="Unassembled WGS sequence"/>
</dbReference>
<evidence type="ECO:0000259" key="4">
    <source>
        <dbReference type="Pfam" id="PF16884"/>
    </source>
</evidence>
<comment type="caution">
    <text evidence="5">The sequence shown here is derived from an EMBL/GenBank/DDBJ whole genome shotgun (WGS) entry which is preliminary data.</text>
</comment>
<organism evidence="5">
    <name type="scientific">Salvia splendens</name>
    <name type="common">Scarlet sage</name>
    <dbReference type="NCBI Taxonomy" id="180675"/>
    <lineage>
        <taxon>Eukaryota</taxon>
        <taxon>Viridiplantae</taxon>
        <taxon>Streptophyta</taxon>
        <taxon>Embryophyta</taxon>
        <taxon>Tracheophyta</taxon>
        <taxon>Spermatophyta</taxon>
        <taxon>Magnoliopsida</taxon>
        <taxon>eudicotyledons</taxon>
        <taxon>Gunneridae</taxon>
        <taxon>Pentapetalae</taxon>
        <taxon>asterids</taxon>
        <taxon>lamiids</taxon>
        <taxon>Lamiales</taxon>
        <taxon>Lamiaceae</taxon>
        <taxon>Nepetoideae</taxon>
        <taxon>Mentheae</taxon>
        <taxon>Salviinae</taxon>
        <taxon>Salvia</taxon>
        <taxon>Salvia subgen. Calosphace</taxon>
        <taxon>core Calosphace</taxon>
    </lineage>
</organism>
<proteinExistence type="predicted"/>
<keyword evidence="1" id="KW-0560">Oxidoreductase</keyword>
<dbReference type="AlphaFoldDB" id="A0A8X8ZCX5"/>
<dbReference type="EMBL" id="PNBA02000015">
    <property type="protein sequence ID" value="KAG6400018.1"/>
    <property type="molecule type" value="Genomic_DNA"/>
</dbReference>
<evidence type="ECO:0000256" key="2">
    <source>
        <dbReference type="SAM" id="Phobius"/>
    </source>
</evidence>
<keyword evidence="2" id="KW-1133">Transmembrane helix</keyword>
<name>A0A8X8ZCX5_SALSN</name>
<evidence type="ECO:0000313" key="5">
    <source>
        <dbReference type="EMBL" id="KAG6400018.1"/>
    </source>
</evidence>
<accession>A0A8X8ZCX5</accession>
<dbReference type="PANTHER" id="PTHR43205">
    <property type="entry name" value="PROSTAGLANDIN REDUCTASE"/>
    <property type="match status" value="1"/>
</dbReference>
<keyword evidence="2" id="KW-0472">Membrane</keyword>
<evidence type="ECO:0000256" key="1">
    <source>
        <dbReference type="ARBA" id="ARBA00023002"/>
    </source>
</evidence>
<dbReference type="InterPro" id="IPR013149">
    <property type="entry name" value="ADH-like_C"/>
</dbReference>
<dbReference type="GO" id="GO:0032440">
    <property type="term" value="F:2-alkenal reductase [NAD(P)H] activity"/>
    <property type="evidence" value="ECO:0007669"/>
    <property type="project" value="TreeGrafter"/>
</dbReference>
<dbReference type="PANTHER" id="PTHR43205:SF7">
    <property type="entry name" value="PROSTAGLANDIN REDUCTASE 1"/>
    <property type="match status" value="1"/>
</dbReference>
<dbReference type="SUPFAM" id="SSF50129">
    <property type="entry name" value="GroES-like"/>
    <property type="match status" value="1"/>
</dbReference>
<feature type="domain" description="Oxidoreductase N-terminal" evidence="4">
    <location>
        <begin position="8"/>
        <end position="119"/>
    </location>
</feature>
<dbReference type="SUPFAM" id="SSF51735">
    <property type="entry name" value="NAD(P)-binding Rossmann-fold domains"/>
    <property type="match status" value="1"/>
</dbReference>
<evidence type="ECO:0000259" key="3">
    <source>
        <dbReference type="Pfam" id="PF00107"/>
    </source>
</evidence>
<feature type="transmembrane region" description="Helical" evidence="2">
    <location>
        <begin position="183"/>
        <end position="201"/>
    </location>
</feature>
<dbReference type="Pfam" id="PF16884">
    <property type="entry name" value="ADH_N_2"/>
    <property type="match status" value="1"/>
</dbReference>
<dbReference type="InterPro" id="IPR011032">
    <property type="entry name" value="GroES-like_sf"/>
</dbReference>
<evidence type="ECO:0000313" key="6">
    <source>
        <dbReference type="Proteomes" id="UP000298416"/>
    </source>
</evidence>
<gene>
    <name evidence="5" type="ORF">SASPL_141506</name>
</gene>
<reference evidence="5" key="1">
    <citation type="submission" date="2018-01" db="EMBL/GenBank/DDBJ databases">
        <authorList>
            <person name="Mao J.F."/>
        </authorList>
    </citation>
    <scope>NUCLEOTIDE SEQUENCE</scope>
    <source>
        <strain evidence="5">Huo1</strain>
        <tissue evidence="5">Leaf</tissue>
    </source>
</reference>
<dbReference type="InterPro" id="IPR036291">
    <property type="entry name" value="NAD(P)-bd_dom_sf"/>
</dbReference>
<sequence length="369" mass="42582">MGEEISNKQVILNNYVKTSMKESDMSLRTSKIQIKIPSGCDDAVLVKNLYLSIDPFILGLMKNQELDSPSFTRDSLTYLWIWRVESTGFVSSNFKTGELVWGFTDWEEYSLIKDPDQLFKACLPWQLMLGFSSFALPKRVYCIRSCWSARWSVCKDRRVLRCWECGEQRKGQNLMAYRKLIRLLARLVVDLCAIFLLWQVYVSHLMNKSAFGLMKVDLLKNKFGFDEAFNYKEEQDYNAALKRYFPDGIDIYFDNVGGKMLEAVLNNMRLNGRVALCGMISQYNSLEQPEGVHNLINAIVKWVRMEGFFTSDHYHLYPKFLEMVVLLIKEEKITYVEDIAEGIGSAHGALFGLYSGRNVGKLLVVVARE</sequence>
<protein>
    <submittedName>
        <fullName evidence="5">Uncharacterized protein</fullName>
    </submittedName>
</protein>
<feature type="domain" description="Alcohol dehydrogenase-like C-terminal" evidence="3">
    <location>
        <begin position="215"/>
        <end position="323"/>
    </location>
</feature>
<dbReference type="InterPro" id="IPR041694">
    <property type="entry name" value="ADH_N_2"/>
</dbReference>
<keyword evidence="6" id="KW-1185">Reference proteome</keyword>
<dbReference type="Gene3D" id="3.40.50.720">
    <property type="entry name" value="NAD(P)-binding Rossmann-like Domain"/>
    <property type="match status" value="1"/>
</dbReference>
<dbReference type="Gene3D" id="3.90.180.10">
    <property type="entry name" value="Medium-chain alcohol dehydrogenases, catalytic domain"/>
    <property type="match status" value="2"/>
</dbReference>
<reference evidence="5" key="2">
    <citation type="submission" date="2020-08" db="EMBL/GenBank/DDBJ databases">
        <title>Plant Genome Project.</title>
        <authorList>
            <person name="Zhang R.-G."/>
        </authorList>
    </citation>
    <scope>NUCLEOTIDE SEQUENCE</scope>
    <source>
        <strain evidence="5">Huo1</strain>
        <tissue evidence="5">Leaf</tissue>
    </source>
</reference>
<dbReference type="Pfam" id="PF00107">
    <property type="entry name" value="ADH_zinc_N"/>
    <property type="match status" value="1"/>
</dbReference>
<dbReference type="InterPro" id="IPR045010">
    <property type="entry name" value="MDR_fam"/>
</dbReference>
<keyword evidence="2" id="KW-0812">Transmembrane</keyword>